<evidence type="ECO:0000256" key="3">
    <source>
        <dbReference type="ARBA" id="ARBA00014087"/>
    </source>
</evidence>
<organism evidence="9 10">
    <name type="scientific">Pseudocohnilembus persalinus</name>
    <name type="common">Ciliate</name>
    <dbReference type="NCBI Taxonomy" id="266149"/>
    <lineage>
        <taxon>Eukaryota</taxon>
        <taxon>Sar</taxon>
        <taxon>Alveolata</taxon>
        <taxon>Ciliophora</taxon>
        <taxon>Intramacronucleata</taxon>
        <taxon>Oligohymenophorea</taxon>
        <taxon>Scuticociliatia</taxon>
        <taxon>Philasterida</taxon>
        <taxon>Pseudocohnilembidae</taxon>
        <taxon>Pseudocohnilembus</taxon>
    </lineage>
</organism>
<reference evidence="9 10" key="1">
    <citation type="journal article" date="2015" name="Sci. Rep.">
        <title>Genome of the facultative scuticociliatosis pathogen Pseudocohnilembus persalinus provides insight into its virulence through horizontal gene transfer.</title>
        <authorList>
            <person name="Xiong J."/>
            <person name="Wang G."/>
            <person name="Cheng J."/>
            <person name="Tian M."/>
            <person name="Pan X."/>
            <person name="Warren A."/>
            <person name="Jiang C."/>
            <person name="Yuan D."/>
            <person name="Miao W."/>
        </authorList>
    </citation>
    <scope>NUCLEOTIDE SEQUENCE [LARGE SCALE GENOMIC DNA]</scope>
    <source>
        <strain evidence="9">36N120E</strain>
    </source>
</reference>
<comment type="subcellular location">
    <subcellularLocation>
        <location evidence="1">Cell projection</location>
        <location evidence="1">Cilium</location>
    </subcellularLocation>
</comment>
<comment type="similarity">
    <text evidence="2">Belongs to the CFAP157 family.</text>
</comment>
<dbReference type="EMBL" id="LDAU01000039">
    <property type="protein sequence ID" value="KRX10186.1"/>
    <property type="molecule type" value="Genomic_DNA"/>
</dbReference>
<proteinExistence type="inferred from homology"/>
<evidence type="ECO:0000256" key="4">
    <source>
        <dbReference type="ARBA" id="ARBA00023054"/>
    </source>
</evidence>
<keyword evidence="6" id="KW-0966">Cell projection</keyword>
<evidence type="ECO:0000256" key="5">
    <source>
        <dbReference type="ARBA" id="ARBA00023069"/>
    </source>
</evidence>
<keyword evidence="10" id="KW-1185">Reference proteome</keyword>
<evidence type="ECO:0000256" key="6">
    <source>
        <dbReference type="ARBA" id="ARBA00023273"/>
    </source>
</evidence>
<dbReference type="OMA" id="NNTMAEN"/>
<evidence type="ECO:0000256" key="1">
    <source>
        <dbReference type="ARBA" id="ARBA00004138"/>
    </source>
</evidence>
<comment type="caution">
    <text evidence="9">The sequence shown here is derived from an EMBL/GenBank/DDBJ whole genome shotgun (WGS) entry which is preliminary data.</text>
</comment>
<evidence type="ECO:0000313" key="9">
    <source>
        <dbReference type="EMBL" id="KRX10186.1"/>
    </source>
</evidence>
<dbReference type="GO" id="GO:0008017">
    <property type="term" value="F:microtubule binding"/>
    <property type="evidence" value="ECO:0007669"/>
    <property type="project" value="TreeGrafter"/>
</dbReference>
<sequence length="426" mass="50869">MHKKDLEFNGERSDLEDKKKMLEAKIENIDTFMKQQEHLRNAKNMMQGNLENEILSKQRELEIKNQEKVEATDKLKKEMLHKIQETKTSLLALKKEQLQTTIRLTVLQNHQLTTELEYQSKQTEKLLFKNQKLQEEIQILKRDVEIHKQVEQELAKRSHFCQKLIKKLKARMEELMEESEQIEQEKQEQIQLLEKKPQEEYEKEQIECDLVKNENGYLQQRTEKTEVKFTNLAILIQELLDAESEKYNQAQLELNQDYVEDNNFMIDLNQVKDDFIQQWTPIQRIALMTIIMNQAVQLIQSRDFVKQFNETQKNTKIEILEEKQKLDLSFPSKKIKKFIKKLKLLIFEGIGSDQQSQRSRSRYEQNQQGSQYQSQNQSLLNNHKRFKDIPIDISTKIVKADLRQWGKISQTMPTTNAKSLTRRFKQ</sequence>
<accession>A0A0V0R765</accession>
<evidence type="ECO:0000256" key="2">
    <source>
        <dbReference type="ARBA" id="ARBA00010841"/>
    </source>
</evidence>
<evidence type="ECO:0000313" key="10">
    <source>
        <dbReference type="Proteomes" id="UP000054937"/>
    </source>
</evidence>
<evidence type="ECO:0000256" key="7">
    <source>
        <dbReference type="SAM" id="Coils"/>
    </source>
</evidence>
<name>A0A0V0R765_PSEPJ</name>
<keyword evidence="4 7" id="KW-0175">Coiled coil</keyword>
<protein>
    <recommendedName>
        <fullName evidence="3">Cilia- and flagella-associated protein 157</fullName>
    </recommendedName>
</protein>
<feature type="region of interest" description="Disordered" evidence="8">
    <location>
        <begin position="356"/>
        <end position="376"/>
    </location>
</feature>
<dbReference type="AlphaFoldDB" id="A0A0V0R765"/>
<dbReference type="InterPro" id="IPR038844">
    <property type="entry name" value="CFAP157"/>
</dbReference>
<dbReference type="PANTHER" id="PTHR31954:SF1">
    <property type="entry name" value="CILIA- AND FLAGELLA-ASSOCIATED PROTEIN 157"/>
    <property type="match status" value="1"/>
</dbReference>
<feature type="coiled-coil region" evidence="7">
    <location>
        <begin position="123"/>
        <end position="196"/>
    </location>
</feature>
<feature type="coiled-coil region" evidence="7">
    <location>
        <begin position="47"/>
        <end position="78"/>
    </location>
</feature>
<gene>
    <name evidence="9" type="ORF">PPERSA_02925</name>
</gene>
<dbReference type="OrthoDB" id="421435at2759"/>
<evidence type="ECO:0000256" key="8">
    <source>
        <dbReference type="SAM" id="MobiDB-lite"/>
    </source>
</evidence>
<dbReference type="InParanoid" id="A0A0V0R765"/>
<dbReference type="PANTHER" id="PTHR31954">
    <property type="entry name" value="CILIA- AND FLAGELLA-ASSOCIATED PROTEIN 157"/>
    <property type="match status" value="1"/>
</dbReference>
<keyword evidence="5" id="KW-0969">Cilium</keyword>
<dbReference type="GO" id="GO:0036064">
    <property type="term" value="C:ciliary basal body"/>
    <property type="evidence" value="ECO:0007669"/>
    <property type="project" value="TreeGrafter"/>
</dbReference>
<dbReference type="Proteomes" id="UP000054937">
    <property type="component" value="Unassembled WGS sequence"/>
</dbReference>